<dbReference type="Proteomes" id="UP000438196">
    <property type="component" value="Unassembled WGS sequence"/>
</dbReference>
<dbReference type="EMBL" id="WNNK01000013">
    <property type="protein sequence ID" value="MUF05887.1"/>
    <property type="molecule type" value="Genomic_DNA"/>
</dbReference>
<feature type="region of interest" description="Disordered" evidence="1">
    <location>
        <begin position="507"/>
        <end position="529"/>
    </location>
</feature>
<comment type="caution">
    <text evidence="2">The sequence shown here is derived from an EMBL/GenBank/DDBJ whole genome shotgun (WGS) entry which is preliminary data.</text>
</comment>
<evidence type="ECO:0000256" key="1">
    <source>
        <dbReference type="SAM" id="MobiDB-lite"/>
    </source>
</evidence>
<dbReference type="OrthoDB" id="8481600at2"/>
<evidence type="ECO:0000313" key="2">
    <source>
        <dbReference type="EMBL" id="MUF05887.1"/>
    </source>
</evidence>
<evidence type="ECO:0000313" key="3">
    <source>
        <dbReference type="Proteomes" id="UP000438196"/>
    </source>
</evidence>
<dbReference type="NCBIfam" id="NF045619">
    <property type="entry name" value="adhes_GNV_Cterm"/>
    <property type="match status" value="1"/>
</dbReference>
<proteinExistence type="predicted"/>
<accession>A0A6I3W6X3</accession>
<dbReference type="InterPro" id="IPR055014">
    <property type="entry name" value="BapA_Bap-like_C"/>
</dbReference>
<reference evidence="2 3" key="1">
    <citation type="submission" date="2019-11" db="EMBL/GenBank/DDBJ databases">
        <title>Pseudomonas karstica sp. nov. and Pseudomonas spelaei sp. nov. from karst caves.</title>
        <authorList>
            <person name="Zeman M."/>
        </authorList>
    </citation>
    <scope>NUCLEOTIDE SEQUENCE [LARGE SCALE GENOMIC DNA]</scope>
    <source>
        <strain evidence="2 3">CCM 7893</strain>
    </source>
</reference>
<keyword evidence="3" id="KW-1185">Reference proteome</keyword>
<protein>
    <submittedName>
        <fullName evidence="2">Uncharacterized protein</fullName>
    </submittedName>
</protein>
<gene>
    <name evidence="2" type="ORF">GNF76_16155</name>
</gene>
<organism evidence="2 3">
    <name type="scientific">Pseudomonas spelaei</name>
    <dbReference type="NCBI Taxonomy" id="1055469"/>
    <lineage>
        <taxon>Bacteria</taxon>
        <taxon>Pseudomonadati</taxon>
        <taxon>Pseudomonadota</taxon>
        <taxon>Gammaproteobacteria</taxon>
        <taxon>Pseudomonadales</taxon>
        <taxon>Pseudomonadaceae</taxon>
        <taxon>Pseudomonas</taxon>
    </lineage>
</organism>
<dbReference type="AlphaFoldDB" id="A0A6I3W6X3"/>
<dbReference type="InterPro" id="IPR010221">
    <property type="entry name" value="VCBS_dom"/>
</dbReference>
<name>A0A6I3W6X3_9PSED</name>
<feature type="compositionally biased region" description="Low complexity" evidence="1">
    <location>
        <begin position="507"/>
        <end position="523"/>
    </location>
</feature>
<sequence>MGDHTKTQEFSVTEGSSGTLNLEFAQADLVSLLGGGFSAILEVSDGAGGWLPVQQGSNGSGLLDLLGLFGQSSTAKIEGLEAGQYRFTLKLDPGLVSIGAGATAKLSVTNESQTDFTGVAGPDVTGNVITDPGFEGKPDAPGNGGPVKVQVEVGGEFVDADATTGTVLQGQYGQLTIFANGAYKYTPNGEVANIGKVDAFEYHLVNGAGGSAAATLYVRIDSPSVDVTWSTTDPSAPGVITTVANDDLGTAQIDIVNVVSEADLAGLTYNLPLIGTGTGTGATIVVAADTTANLGISVSATGLSLLPDTTVNLQKLIDGVWTTQQTTTLATHTFTGLDAGSYRLTASTGSVLSLSAITIAQKLTTTFLTQFVAGEMTNATGNLLGDSLSGPDVLGSPLTVLSVLVNGVYVIPGQTGTKVDGEHGTLTVFADGKYVYTPHAGLALDEIGQVDKFTYKLTTPTGQEDTADVYIRIDSPDRDLVWDDANPGSPATGGAGFAAASSDVADQAVSGDDSVGSEGSADGDANDPVVVDDTDFTHVGGVAGTDGLLWEGGDAAINLTDLIGKVSGVQSIDLNDVSAVDLTLSLEDLVSITGPESDRLMIQGDDQDSVHLTGDWSAGVTQVENGLEYVIYTSQEDETHQLWVQSGISVV</sequence>
<dbReference type="Pfam" id="PF17963">
    <property type="entry name" value="Big_9"/>
    <property type="match status" value="2"/>
</dbReference>
<dbReference type="NCBIfam" id="TIGR01965">
    <property type="entry name" value="VCBS_repeat"/>
    <property type="match status" value="1"/>
</dbReference>